<dbReference type="InterPro" id="IPR003744">
    <property type="entry name" value="YhhQ"/>
</dbReference>
<evidence type="ECO:0000256" key="1">
    <source>
        <dbReference type="SAM" id="Phobius"/>
    </source>
</evidence>
<feature type="transmembrane region" description="Helical" evidence="1">
    <location>
        <begin position="133"/>
        <end position="155"/>
    </location>
</feature>
<keyword evidence="1" id="KW-1133">Transmembrane helix</keyword>
<keyword evidence="3" id="KW-1185">Reference proteome</keyword>
<keyword evidence="1" id="KW-0812">Transmembrane</keyword>
<accession>A0ABW1R258</accession>
<protein>
    <submittedName>
        <fullName evidence="2">VUT family protein</fullName>
    </submittedName>
</protein>
<name>A0ABW1R258_9ACTN</name>
<sequence>MSEFITAPDSKRMAGPFAWGRLLLAIVVYIAAVVAANIVTDRLGLVTVGFGLYVTAGTYAAGFALLARDFVHRYGNRWIAIGTVLLAGGVSWLLASPALAVASVVAFLAAEFIDLAVFIPVRNAKGFVQGAIVSNVVSAPVDTLLFLSLAGFPITAETVGGQFLGKVLWATFVPLCVFMLIRRFLGRGRHA</sequence>
<dbReference type="Proteomes" id="UP001596098">
    <property type="component" value="Unassembled WGS sequence"/>
</dbReference>
<dbReference type="Pfam" id="PF02592">
    <property type="entry name" value="Vut_1"/>
    <property type="match status" value="1"/>
</dbReference>
<evidence type="ECO:0000313" key="2">
    <source>
        <dbReference type="EMBL" id="MFC6154809.1"/>
    </source>
</evidence>
<feature type="transmembrane region" description="Helical" evidence="1">
    <location>
        <begin position="167"/>
        <end position="185"/>
    </location>
</feature>
<feature type="transmembrane region" description="Helical" evidence="1">
    <location>
        <begin position="78"/>
        <end position="95"/>
    </location>
</feature>
<feature type="transmembrane region" description="Helical" evidence="1">
    <location>
        <begin position="45"/>
        <end position="66"/>
    </location>
</feature>
<comment type="caution">
    <text evidence="2">The sequence shown here is derived from an EMBL/GenBank/DDBJ whole genome shotgun (WGS) entry which is preliminary data.</text>
</comment>
<feature type="transmembrane region" description="Helical" evidence="1">
    <location>
        <begin position="101"/>
        <end position="121"/>
    </location>
</feature>
<feature type="transmembrane region" description="Helical" evidence="1">
    <location>
        <begin position="21"/>
        <end position="39"/>
    </location>
</feature>
<dbReference type="EMBL" id="JBHSQI010000009">
    <property type="protein sequence ID" value="MFC6154809.1"/>
    <property type="molecule type" value="Genomic_DNA"/>
</dbReference>
<organism evidence="2 3">
    <name type="scientific">Nocardioides yefusunii</name>
    <dbReference type="NCBI Taxonomy" id="2500546"/>
    <lineage>
        <taxon>Bacteria</taxon>
        <taxon>Bacillati</taxon>
        <taxon>Actinomycetota</taxon>
        <taxon>Actinomycetes</taxon>
        <taxon>Propionibacteriales</taxon>
        <taxon>Nocardioidaceae</taxon>
        <taxon>Nocardioides</taxon>
    </lineage>
</organism>
<keyword evidence="1" id="KW-0472">Membrane</keyword>
<proteinExistence type="predicted"/>
<dbReference type="RefSeq" id="WP_206611353.1">
    <property type="nucleotide sequence ID" value="NZ_CP034929.1"/>
</dbReference>
<gene>
    <name evidence="2" type="ORF">ACFPWU_14160</name>
</gene>
<reference evidence="3" key="1">
    <citation type="journal article" date="2019" name="Int. J. Syst. Evol. Microbiol.">
        <title>The Global Catalogue of Microorganisms (GCM) 10K type strain sequencing project: providing services to taxonomists for standard genome sequencing and annotation.</title>
        <authorList>
            <consortium name="The Broad Institute Genomics Platform"/>
            <consortium name="The Broad Institute Genome Sequencing Center for Infectious Disease"/>
            <person name="Wu L."/>
            <person name="Ma J."/>
        </authorList>
    </citation>
    <scope>NUCLEOTIDE SEQUENCE [LARGE SCALE GENOMIC DNA]</scope>
    <source>
        <strain evidence="3">DFY28</strain>
    </source>
</reference>
<evidence type="ECO:0000313" key="3">
    <source>
        <dbReference type="Proteomes" id="UP001596098"/>
    </source>
</evidence>